<dbReference type="EMBL" id="JBHRSE010000087">
    <property type="protein sequence ID" value="MFC3024781.1"/>
    <property type="molecule type" value="Genomic_DNA"/>
</dbReference>
<feature type="transmembrane region" description="Helical" evidence="1">
    <location>
        <begin position="52"/>
        <end position="76"/>
    </location>
</feature>
<keyword evidence="4" id="KW-1185">Reference proteome</keyword>
<dbReference type="Proteomes" id="UP001595384">
    <property type="component" value="Unassembled WGS sequence"/>
</dbReference>
<dbReference type="PANTHER" id="PTHR42709:SF4">
    <property type="entry name" value="INNER MEMBRANE PROTEIN YQAA"/>
    <property type="match status" value="1"/>
</dbReference>
<keyword evidence="1" id="KW-1133">Transmembrane helix</keyword>
<gene>
    <name evidence="3" type="ORF">ACFODT_13235</name>
</gene>
<organism evidence="3 4">
    <name type="scientific">Vibrio zhugei</name>
    <dbReference type="NCBI Taxonomy" id="2479546"/>
    <lineage>
        <taxon>Bacteria</taxon>
        <taxon>Pseudomonadati</taxon>
        <taxon>Pseudomonadota</taxon>
        <taxon>Gammaproteobacteria</taxon>
        <taxon>Vibrionales</taxon>
        <taxon>Vibrionaceae</taxon>
        <taxon>Vibrio</taxon>
    </lineage>
</organism>
<dbReference type="InterPro" id="IPR032816">
    <property type="entry name" value="VTT_dom"/>
</dbReference>
<evidence type="ECO:0000259" key="2">
    <source>
        <dbReference type="Pfam" id="PF09335"/>
    </source>
</evidence>
<protein>
    <submittedName>
        <fullName evidence="3">YqaA family protein</fullName>
    </submittedName>
</protein>
<sequence length="150" mass="16700">MINSIFTEFYQYVIGYPLLFLFLSAFVSATLIPMGSEAVFLMTLSETSLSSLTVITVASLGNTLGGVTNYVLGRYLPMGRRFQHSERRALDRLQQYGAWILLLSWLPVVGDPLCVAAGWVRISPYLAIIMMLIGKTARYVTLAAIFHQLV</sequence>
<reference evidence="4" key="1">
    <citation type="journal article" date="2019" name="Int. J. Syst. Evol. Microbiol.">
        <title>The Global Catalogue of Microorganisms (GCM) 10K type strain sequencing project: providing services to taxonomists for standard genome sequencing and annotation.</title>
        <authorList>
            <consortium name="The Broad Institute Genomics Platform"/>
            <consortium name="The Broad Institute Genome Sequencing Center for Infectious Disease"/>
            <person name="Wu L."/>
            <person name="Ma J."/>
        </authorList>
    </citation>
    <scope>NUCLEOTIDE SEQUENCE [LARGE SCALE GENOMIC DNA]</scope>
    <source>
        <strain evidence="4">KCTC 62784</strain>
    </source>
</reference>
<keyword evidence="1" id="KW-0472">Membrane</keyword>
<comment type="caution">
    <text evidence="3">The sequence shown here is derived from an EMBL/GenBank/DDBJ whole genome shotgun (WGS) entry which is preliminary data.</text>
</comment>
<keyword evidence="1" id="KW-0812">Transmembrane</keyword>
<accession>A0ABV7C9R7</accession>
<dbReference type="RefSeq" id="WP_241967742.1">
    <property type="nucleotide sequence ID" value="NZ_AP024911.1"/>
</dbReference>
<feature type="transmembrane region" description="Helical" evidence="1">
    <location>
        <begin position="12"/>
        <end position="32"/>
    </location>
</feature>
<evidence type="ECO:0000313" key="3">
    <source>
        <dbReference type="EMBL" id="MFC3024781.1"/>
    </source>
</evidence>
<feature type="domain" description="VTT" evidence="2">
    <location>
        <begin position="48"/>
        <end position="146"/>
    </location>
</feature>
<dbReference type="InterPro" id="IPR051311">
    <property type="entry name" value="DedA_domain"/>
</dbReference>
<evidence type="ECO:0000256" key="1">
    <source>
        <dbReference type="SAM" id="Phobius"/>
    </source>
</evidence>
<evidence type="ECO:0000313" key="4">
    <source>
        <dbReference type="Proteomes" id="UP001595384"/>
    </source>
</evidence>
<name>A0ABV7C9R7_9VIBR</name>
<dbReference type="PANTHER" id="PTHR42709">
    <property type="entry name" value="ALKALINE PHOSPHATASE LIKE PROTEIN"/>
    <property type="match status" value="1"/>
</dbReference>
<feature type="transmembrane region" description="Helical" evidence="1">
    <location>
        <begin position="96"/>
        <end position="119"/>
    </location>
</feature>
<dbReference type="Pfam" id="PF09335">
    <property type="entry name" value="VTT_dom"/>
    <property type="match status" value="1"/>
</dbReference>
<feature type="transmembrane region" description="Helical" evidence="1">
    <location>
        <begin position="125"/>
        <end position="146"/>
    </location>
</feature>
<proteinExistence type="predicted"/>